<keyword evidence="2" id="KW-1185">Reference proteome</keyword>
<name>A0A1H6J072_9FLAO</name>
<organism evidence="1 2">
    <name type="scientific">Epilithonimonas hominis</name>
    <dbReference type="NCBI Taxonomy" id="420404"/>
    <lineage>
        <taxon>Bacteria</taxon>
        <taxon>Pseudomonadati</taxon>
        <taxon>Bacteroidota</taxon>
        <taxon>Flavobacteriia</taxon>
        <taxon>Flavobacteriales</taxon>
        <taxon>Weeksellaceae</taxon>
        <taxon>Chryseobacterium group</taxon>
        <taxon>Epilithonimonas</taxon>
    </lineage>
</organism>
<dbReference type="RefSeq" id="WP_089769101.1">
    <property type="nucleotide sequence ID" value="NZ_DAMDRQ010000171.1"/>
</dbReference>
<protein>
    <submittedName>
        <fullName evidence="1">Uncharacterized protein</fullName>
    </submittedName>
</protein>
<proteinExistence type="predicted"/>
<evidence type="ECO:0000313" key="1">
    <source>
        <dbReference type="EMBL" id="SEH53492.1"/>
    </source>
</evidence>
<gene>
    <name evidence="1" type="ORF">SAMN05421793_11028</name>
</gene>
<dbReference type="Proteomes" id="UP000198555">
    <property type="component" value="Unassembled WGS sequence"/>
</dbReference>
<dbReference type="STRING" id="420404.SAMN05421793_11028"/>
<dbReference type="AlphaFoldDB" id="A0A1H6J072"/>
<evidence type="ECO:0000313" key="2">
    <source>
        <dbReference type="Proteomes" id="UP000198555"/>
    </source>
</evidence>
<dbReference type="EMBL" id="FNWX01000010">
    <property type="protein sequence ID" value="SEH53492.1"/>
    <property type="molecule type" value="Genomic_DNA"/>
</dbReference>
<reference evidence="2" key="1">
    <citation type="submission" date="2016-10" db="EMBL/GenBank/DDBJ databases">
        <authorList>
            <person name="Varghese N."/>
            <person name="Submissions S."/>
        </authorList>
    </citation>
    <scope>NUCLEOTIDE SEQUENCE [LARGE SCALE GENOMIC DNA]</scope>
    <source>
        <strain evidence="2">DSM 19326</strain>
    </source>
</reference>
<accession>A0A1H6J072</accession>
<sequence length="75" mass="8384">MATNKPKDNSRIGAVKNRSQTFNPKTGLWVKRDSATGLFIDNKVSGGKFKGVRQESLKKISTTLNKLARYDRGEQ</sequence>